<sequence>MKNAVVDTVGGVCGDLFVVVLDVALAINIYSLYNVSNNR</sequence>
<dbReference type="KEGG" id="ncv:NCAV_1731"/>
<feature type="transmembrane region" description="Helical" evidence="1">
    <location>
        <begin position="12"/>
        <end position="33"/>
    </location>
</feature>
<evidence type="ECO:0000256" key="1">
    <source>
        <dbReference type="SAM" id="Phobius"/>
    </source>
</evidence>
<protein>
    <submittedName>
        <fullName evidence="2">Uncharacterized protein</fullName>
    </submittedName>
</protein>
<name>A0A2K5ATF8_9ARCH</name>
<gene>
    <name evidence="2" type="ORF">NCAV_1731</name>
</gene>
<dbReference type="AlphaFoldDB" id="A0A2K5ATF8"/>
<keyword evidence="1" id="KW-0472">Membrane</keyword>
<proteinExistence type="predicted"/>
<organism evidence="2 3">
    <name type="scientific">Candidatus Nitrosocaldus cavascurensis</name>
    <dbReference type="NCBI Taxonomy" id="2058097"/>
    <lineage>
        <taxon>Archaea</taxon>
        <taxon>Nitrososphaerota</taxon>
        <taxon>Nitrososphaeria</taxon>
        <taxon>Candidatus Nitrosocaldales</taxon>
        <taxon>Candidatus Nitrosocaldaceae</taxon>
        <taxon>Candidatus Nitrosocaldus</taxon>
    </lineage>
</organism>
<evidence type="ECO:0000313" key="3">
    <source>
        <dbReference type="Proteomes" id="UP000236248"/>
    </source>
</evidence>
<reference evidence="3" key="1">
    <citation type="submission" date="2018-01" db="EMBL/GenBank/DDBJ databases">
        <authorList>
            <person name="Kerou L M."/>
        </authorList>
    </citation>
    <scope>NUCLEOTIDE SEQUENCE [LARGE SCALE GENOMIC DNA]</scope>
    <source>
        <strain evidence="3">SCU2</strain>
    </source>
</reference>
<keyword evidence="3" id="KW-1185">Reference proteome</keyword>
<dbReference type="EMBL" id="LT981265">
    <property type="protein sequence ID" value="SPC34894.1"/>
    <property type="molecule type" value="Genomic_DNA"/>
</dbReference>
<evidence type="ECO:0000313" key="2">
    <source>
        <dbReference type="EMBL" id="SPC34894.1"/>
    </source>
</evidence>
<keyword evidence="1" id="KW-1133">Transmembrane helix</keyword>
<dbReference type="Proteomes" id="UP000236248">
    <property type="component" value="Chromosome NCAV"/>
</dbReference>
<keyword evidence="1" id="KW-0812">Transmembrane</keyword>
<accession>A0A2K5ATF8</accession>